<dbReference type="InterPro" id="IPR058163">
    <property type="entry name" value="LysR-type_TF_proteobact-type"/>
</dbReference>
<keyword evidence="4" id="KW-0804">Transcription</keyword>
<evidence type="ECO:0000256" key="5">
    <source>
        <dbReference type="SAM" id="MobiDB-lite"/>
    </source>
</evidence>
<dbReference type="GO" id="GO:0006351">
    <property type="term" value="P:DNA-templated transcription"/>
    <property type="evidence" value="ECO:0007669"/>
    <property type="project" value="TreeGrafter"/>
</dbReference>
<dbReference type="EMBL" id="QANS01000004">
    <property type="protein sequence ID" value="PTU31163.1"/>
    <property type="molecule type" value="Genomic_DNA"/>
</dbReference>
<proteinExistence type="inferred from homology"/>
<feature type="region of interest" description="Disordered" evidence="5">
    <location>
        <begin position="305"/>
        <end position="337"/>
    </location>
</feature>
<evidence type="ECO:0000259" key="6">
    <source>
        <dbReference type="PROSITE" id="PS50931"/>
    </source>
</evidence>
<evidence type="ECO:0000256" key="4">
    <source>
        <dbReference type="ARBA" id="ARBA00023163"/>
    </source>
</evidence>
<feature type="domain" description="HTH lysR-type" evidence="6">
    <location>
        <begin position="1"/>
        <end position="51"/>
    </location>
</feature>
<sequence>MFEAVARLRSFRKAADELFVTPAAVTHQIKALEDQLGIALFVRLSHGIELTPPAEAALPRLQQGFETVSQAVRELRDFGQSPRLTISVTSTLASRWMVPRLESFLSKHPGVDVRILASRQIIDASDYNHDGDSHTTPSQSPDIEIHFSNGPPPGEYVDPLFSVYVVPMCHPRLIEASPRLLTPDDLRHRTLLHGDSSLSDREQSGWAKWLKHAGATMVDPRRGLQLDHSTLALEAAADGLGVTLAMPMLASQELAEGKVRILFPIELPITKSYFVVTSRSAIHRPEVSAFRNWLLEEARKDSERSASTYVATAANPPISSSEGPIAAKKKATKRRPE</sequence>
<organism evidence="7 8">
    <name type="scientific">Stenotrophobium rhamnosiphilum</name>
    <dbReference type="NCBI Taxonomy" id="2029166"/>
    <lineage>
        <taxon>Bacteria</taxon>
        <taxon>Pseudomonadati</taxon>
        <taxon>Pseudomonadota</taxon>
        <taxon>Gammaproteobacteria</taxon>
        <taxon>Nevskiales</taxon>
        <taxon>Nevskiaceae</taxon>
        <taxon>Stenotrophobium</taxon>
    </lineage>
</organism>
<dbReference type="Pfam" id="PF00126">
    <property type="entry name" value="HTH_1"/>
    <property type="match status" value="1"/>
</dbReference>
<dbReference type="InterPro" id="IPR036390">
    <property type="entry name" value="WH_DNA-bd_sf"/>
</dbReference>
<name>A0A2T5MF14_9GAMM</name>
<dbReference type="InterPro" id="IPR036388">
    <property type="entry name" value="WH-like_DNA-bd_sf"/>
</dbReference>
<dbReference type="CDD" id="cd08432">
    <property type="entry name" value="PBP2_GcdR_TrpI_HvrB_AmpR_like"/>
    <property type="match status" value="1"/>
</dbReference>
<dbReference type="Gene3D" id="1.10.10.10">
    <property type="entry name" value="Winged helix-like DNA-binding domain superfamily/Winged helix DNA-binding domain"/>
    <property type="match status" value="1"/>
</dbReference>
<protein>
    <submittedName>
        <fullName evidence="7">Transcriptional regulator</fullName>
    </submittedName>
</protein>
<comment type="caution">
    <text evidence="7">The sequence shown here is derived from an EMBL/GenBank/DDBJ whole genome shotgun (WGS) entry which is preliminary data.</text>
</comment>
<reference evidence="7 8" key="1">
    <citation type="submission" date="2018-04" db="EMBL/GenBank/DDBJ databases">
        <title>Novel species isolated from glacier.</title>
        <authorList>
            <person name="Liu Q."/>
            <person name="Xin Y.-H."/>
        </authorList>
    </citation>
    <scope>NUCLEOTIDE SEQUENCE [LARGE SCALE GENOMIC DNA]</scope>
    <source>
        <strain evidence="7 8">GT1R17</strain>
    </source>
</reference>
<dbReference type="SUPFAM" id="SSF53850">
    <property type="entry name" value="Periplasmic binding protein-like II"/>
    <property type="match status" value="1"/>
</dbReference>
<feature type="compositionally biased region" description="Basic residues" evidence="5">
    <location>
        <begin position="327"/>
        <end position="337"/>
    </location>
</feature>
<accession>A0A2T5MF14</accession>
<keyword evidence="2" id="KW-0805">Transcription regulation</keyword>
<gene>
    <name evidence="7" type="ORF">CJD38_12835</name>
</gene>
<comment type="similarity">
    <text evidence="1">Belongs to the LysR transcriptional regulatory family.</text>
</comment>
<keyword evidence="3" id="KW-0238">DNA-binding</keyword>
<dbReference type="InterPro" id="IPR000847">
    <property type="entry name" value="LysR_HTH_N"/>
</dbReference>
<dbReference type="AlphaFoldDB" id="A0A2T5MF14"/>
<dbReference type="PANTHER" id="PTHR30537">
    <property type="entry name" value="HTH-TYPE TRANSCRIPTIONAL REGULATOR"/>
    <property type="match status" value="1"/>
</dbReference>
<dbReference type="GO" id="GO:0003700">
    <property type="term" value="F:DNA-binding transcription factor activity"/>
    <property type="evidence" value="ECO:0007669"/>
    <property type="project" value="InterPro"/>
</dbReference>
<dbReference type="PROSITE" id="PS50931">
    <property type="entry name" value="HTH_LYSR"/>
    <property type="match status" value="1"/>
</dbReference>
<dbReference type="InterPro" id="IPR005119">
    <property type="entry name" value="LysR_subst-bd"/>
</dbReference>
<dbReference type="Pfam" id="PF03466">
    <property type="entry name" value="LysR_substrate"/>
    <property type="match status" value="1"/>
</dbReference>
<evidence type="ECO:0000313" key="8">
    <source>
        <dbReference type="Proteomes" id="UP000244248"/>
    </source>
</evidence>
<dbReference type="PRINTS" id="PR00039">
    <property type="entry name" value="HTHLYSR"/>
</dbReference>
<dbReference type="Gene3D" id="3.40.190.10">
    <property type="entry name" value="Periplasmic binding protein-like II"/>
    <property type="match status" value="2"/>
</dbReference>
<dbReference type="PANTHER" id="PTHR30537:SF74">
    <property type="entry name" value="HTH-TYPE TRANSCRIPTIONAL REGULATOR TRPI"/>
    <property type="match status" value="1"/>
</dbReference>
<dbReference type="Proteomes" id="UP000244248">
    <property type="component" value="Unassembled WGS sequence"/>
</dbReference>
<evidence type="ECO:0000256" key="3">
    <source>
        <dbReference type="ARBA" id="ARBA00023125"/>
    </source>
</evidence>
<dbReference type="GO" id="GO:0043565">
    <property type="term" value="F:sequence-specific DNA binding"/>
    <property type="evidence" value="ECO:0007669"/>
    <property type="project" value="TreeGrafter"/>
</dbReference>
<dbReference type="SUPFAM" id="SSF46785">
    <property type="entry name" value="Winged helix' DNA-binding domain"/>
    <property type="match status" value="1"/>
</dbReference>
<keyword evidence="8" id="KW-1185">Reference proteome</keyword>
<evidence type="ECO:0000256" key="2">
    <source>
        <dbReference type="ARBA" id="ARBA00023015"/>
    </source>
</evidence>
<evidence type="ECO:0000256" key="1">
    <source>
        <dbReference type="ARBA" id="ARBA00009437"/>
    </source>
</evidence>
<evidence type="ECO:0000313" key="7">
    <source>
        <dbReference type="EMBL" id="PTU31163.1"/>
    </source>
</evidence>